<reference evidence="3" key="1">
    <citation type="submission" date="2025-08" db="UniProtKB">
        <authorList>
            <consortium name="Ensembl"/>
        </authorList>
    </citation>
    <scope>IDENTIFICATION</scope>
</reference>
<keyword evidence="4" id="KW-1185">Reference proteome</keyword>
<feature type="domain" description="Transposase Tc1-like" evidence="1">
    <location>
        <begin position="37"/>
        <end position="107"/>
    </location>
</feature>
<dbReference type="OMA" id="YIWRGVN"/>
<dbReference type="GO" id="GO:0003677">
    <property type="term" value="F:DNA binding"/>
    <property type="evidence" value="ECO:0007669"/>
    <property type="project" value="InterPro"/>
</dbReference>
<dbReference type="SUPFAM" id="SSF46689">
    <property type="entry name" value="Homeodomain-like"/>
    <property type="match status" value="1"/>
</dbReference>
<dbReference type="STRING" id="41447.ENSSDUP00000005645"/>
<dbReference type="Pfam" id="PF13358">
    <property type="entry name" value="DDE_3"/>
    <property type="match status" value="1"/>
</dbReference>
<dbReference type="Pfam" id="PF01498">
    <property type="entry name" value="HTH_Tnp_Tc3_2"/>
    <property type="match status" value="1"/>
</dbReference>
<evidence type="ECO:0000259" key="1">
    <source>
        <dbReference type="Pfam" id="PF01498"/>
    </source>
</evidence>
<protein>
    <recommendedName>
        <fullName evidence="5">Tc1-like transposase DDE domain-containing protein</fullName>
    </recommendedName>
</protein>
<evidence type="ECO:0000313" key="4">
    <source>
        <dbReference type="Proteomes" id="UP000261420"/>
    </source>
</evidence>
<dbReference type="Gene3D" id="3.30.420.10">
    <property type="entry name" value="Ribonuclease H-like superfamily/Ribonuclease H"/>
    <property type="match status" value="1"/>
</dbReference>
<dbReference type="Proteomes" id="UP000261420">
    <property type="component" value="Unplaced"/>
</dbReference>
<reference evidence="3" key="2">
    <citation type="submission" date="2025-09" db="UniProtKB">
        <authorList>
            <consortium name="Ensembl"/>
        </authorList>
    </citation>
    <scope>IDENTIFICATION</scope>
</reference>
<sequence>MQISSVQTLIKKWKMRDSAETKPWSGRPTKISATTARKIVQDAKKKPQITSAEIQDSLKKSGVAVSRCTIRRHLKKNGLHGRVARRKPLLRKCHKASRLQYAKQHRDKPQNFWNQVIWSDETKIELFGHNHRRYIWRGVNKAYDERYTIPTVKFGGGSLMFWGCVSYKGTRNLVKIDGKMNAACYQKILEENLHSSARKLRMGRTWTFQHDNDPKHKAKSTCHWLQQNKVKVLEWPSQSPDLNIIEPLWGDLKRAVHARQPRNLQELEAFCQEEWAALPSEKIKNLIHNYHKRLQAVIDVKGGNTRY</sequence>
<dbReference type="Ensembl" id="ENSSDUT00000005755.1">
    <property type="protein sequence ID" value="ENSSDUP00000005645.1"/>
    <property type="gene ID" value="ENSSDUG00000004150.1"/>
</dbReference>
<name>A0A3B4TI62_SERDU</name>
<feature type="domain" description="Tc1-like transposase DDE" evidence="2">
    <location>
        <begin position="115"/>
        <end position="267"/>
    </location>
</feature>
<dbReference type="PANTHER" id="PTHR23022">
    <property type="entry name" value="TRANSPOSABLE ELEMENT-RELATED"/>
    <property type="match status" value="1"/>
</dbReference>
<proteinExistence type="predicted"/>
<dbReference type="GeneTree" id="ENSGT01150000286914"/>
<dbReference type="InterPro" id="IPR002492">
    <property type="entry name" value="Transposase_Tc1-like"/>
</dbReference>
<evidence type="ECO:0008006" key="5">
    <source>
        <dbReference type="Google" id="ProtNLM"/>
    </source>
</evidence>
<dbReference type="GO" id="GO:0006313">
    <property type="term" value="P:DNA transposition"/>
    <property type="evidence" value="ECO:0007669"/>
    <property type="project" value="InterPro"/>
</dbReference>
<dbReference type="InterPro" id="IPR038717">
    <property type="entry name" value="Tc1-like_DDE_dom"/>
</dbReference>
<dbReference type="AlphaFoldDB" id="A0A3B4TI62"/>
<dbReference type="GO" id="GO:0015074">
    <property type="term" value="P:DNA integration"/>
    <property type="evidence" value="ECO:0007669"/>
    <property type="project" value="InterPro"/>
</dbReference>
<dbReference type="InterPro" id="IPR036397">
    <property type="entry name" value="RNaseH_sf"/>
</dbReference>
<dbReference type="InterPro" id="IPR052338">
    <property type="entry name" value="Transposase_5"/>
</dbReference>
<organism evidence="3 4">
    <name type="scientific">Seriola dumerili</name>
    <name type="common">Greater amberjack</name>
    <name type="synonym">Caranx dumerili</name>
    <dbReference type="NCBI Taxonomy" id="41447"/>
    <lineage>
        <taxon>Eukaryota</taxon>
        <taxon>Metazoa</taxon>
        <taxon>Chordata</taxon>
        <taxon>Craniata</taxon>
        <taxon>Vertebrata</taxon>
        <taxon>Euteleostomi</taxon>
        <taxon>Actinopterygii</taxon>
        <taxon>Neopterygii</taxon>
        <taxon>Teleostei</taxon>
        <taxon>Neoteleostei</taxon>
        <taxon>Acanthomorphata</taxon>
        <taxon>Carangaria</taxon>
        <taxon>Carangiformes</taxon>
        <taxon>Carangidae</taxon>
        <taxon>Seriola</taxon>
    </lineage>
</organism>
<evidence type="ECO:0000313" key="3">
    <source>
        <dbReference type="Ensembl" id="ENSSDUP00000005645.1"/>
    </source>
</evidence>
<dbReference type="PANTHER" id="PTHR23022:SF135">
    <property type="entry name" value="SI:DKEY-77F5.3"/>
    <property type="match status" value="1"/>
</dbReference>
<dbReference type="InterPro" id="IPR009057">
    <property type="entry name" value="Homeodomain-like_sf"/>
</dbReference>
<accession>A0A3B4TI62</accession>
<evidence type="ECO:0000259" key="2">
    <source>
        <dbReference type="Pfam" id="PF13358"/>
    </source>
</evidence>